<proteinExistence type="predicted"/>
<gene>
    <name evidence="1" type="ORF">FTOL_01340</name>
</gene>
<dbReference type="Proteomes" id="UP001187734">
    <property type="component" value="Unassembled WGS sequence"/>
</dbReference>
<name>A0AAE8SDJ9_9HYPO</name>
<sequence length="145" mass="16399">MIRQGICGRPQDPKLYSLEIRGPNTGEHSYPLDYSSVVAESFPAATPIYQKSFYLDFKKSAERLFQYEWHALPAQRCTGFKNYLTVPVQFCSTIHQSTNVSSRSIVGISLARLRNNGDIRHSSRDSAGALTISDRSRIRNWAIVD</sequence>
<comment type="caution">
    <text evidence="1">The sequence shown here is derived from an EMBL/GenBank/DDBJ whole genome shotgun (WGS) entry which is preliminary data.</text>
</comment>
<accession>A0AAE8SDJ9</accession>
<evidence type="ECO:0000313" key="1">
    <source>
        <dbReference type="EMBL" id="SPJ71612.1"/>
    </source>
</evidence>
<protein>
    <submittedName>
        <fullName evidence="1">Uncharacterized protein</fullName>
    </submittedName>
</protein>
<dbReference type="AlphaFoldDB" id="A0AAE8SDJ9"/>
<evidence type="ECO:0000313" key="2">
    <source>
        <dbReference type="Proteomes" id="UP001187734"/>
    </source>
</evidence>
<organism evidence="1 2">
    <name type="scientific">Fusarium torulosum</name>
    <dbReference type="NCBI Taxonomy" id="33205"/>
    <lineage>
        <taxon>Eukaryota</taxon>
        <taxon>Fungi</taxon>
        <taxon>Dikarya</taxon>
        <taxon>Ascomycota</taxon>
        <taxon>Pezizomycotina</taxon>
        <taxon>Sordariomycetes</taxon>
        <taxon>Hypocreomycetidae</taxon>
        <taxon>Hypocreales</taxon>
        <taxon>Nectriaceae</taxon>
        <taxon>Fusarium</taxon>
    </lineage>
</organism>
<reference evidence="1" key="1">
    <citation type="submission" date="2018-03" db="EMBL/GenBank/DDBJ databases">
        <authorList>
            <person name="Guldener U."/>
        </authorList>
    </citation>
    <scope>NUCLEOTIDE SEQUENCE</scope>
</reference>
<dbReference type="EMBL" id="ONZP01000044">
    <property type="protein sequence ID" value="SPJ71612.1"/>
    <property type="molecule type" value="Genomic_DNA"/>
</dbReference>
<keyword evidence="2" id="KW-1185">Reference proteome</keyword>